<dbReference type="Gene3D" id="3.40.50.720">
    <property type="entry name" value="NAD(P)-binding Rossmann-like Domain"/>
    <property type="match status" value="1"/>
</dbReference>
<organism evidence="5 6">
    <name type="scientific">Hebeloma cylindrosporum</name>
    <dbReference type="NCBI Taxonomy" id="76867"/>
    <lineage>
        <taxon>Eukaryota</taxon>
        <taxon>Fungi</taxon>
        <taxon>Dikarya</taxon>
        <taxon>Basidiomycota</taxon>
        <taxon>Agaricomycotina</taxon>
        <taxon>Agaricomycetes</taxon>
        <taxon>Agaricomycetidae</taxon>
        <taxon>Agaricales</taxon>
        <taxon>Agaricineae</taxon>
        <taxon>Hymenogastraceae</taxon>
        <taxon>Hebeloma</taxon>
    </lineage>
</organism>
<accession>A0A0C2YFB7</accession>
<dbReference type="Pfam" id="PF01370">
    <property type="entry name" value="Epimerase"/>
    <property type="match status" value="1"/>
</dbReference>
<protein>
    <recommendedName>
        <fullName evidence="4">NAD-dependent epimerase/dehydratase domain-containing protein</fullName>
    </recommendedName>
</protein>
<evidence type="ECO:0000259" key="4">
    <source>
        <dbReference type="Pfam" id="PF01370"/>
    </source>
</evidence>
<evidence type="ECO:0000256" key="3">
    <source>
        <dbReference type="ARBA" id="ARBA00023027"/>
    </source>
</evidence>
<name>A0A0C2YFB7_HEBCY</name>
<evidence type="ECO:0000313" key="6">
    <source>
        <dbReference type="Proteomes" id="UP000053424"/>
    </source>
</evidence>
<dbReference type="InterPro" id="IPR001509">
    <property type="entry name" value="Epimerase_deHydtase"/>
</dbReference>
<dbReference type="AlphaFoldDB" id="A0A0C2YFB7"/>
<dbReference type="HOGENOM" id="CLU_053163_1_0_1"/>
<gene>
    <name evidence="5" type="ORF">M413DRAFT_19549</name>
</gene>
<dbReference type="STRING" id="686832.A0A0C2YFB7"/>
<keyword evidence="2" id="KW-0560">Oxidoreductase</keyword>
<keyword evidence="3" id="KW-0520">NAD</keyword>
<dbReference type="OrthoDB" id="202470at2759"/>
<sequence>MKLAVTGASGSVGKRVVKLALERGHSVIGTDTTKPSSQDPWTNTSKYVFKTSDLTNFDNVLEVLAGCDAVINLAGHPNPLDYKVKTHNNNVVISWNVLRACAELGINRIAQASSVNVIAMAYSKETRFHYFPIDEDHPCEPDEPYGLAKLICEMQADVIVRRYKSMRIASLRFHLSVPDKSVAQEPGEREKDLWGYVQEDSVADAFLLAIEDTEKWSGHERFFIVSSQTAYEEDTMDLIKRYWPGVPIKKGKTIVGNQGLFDCSKAAELLGWQHKNGLTMKKV</sequence>
<evidence type="ECO:0000313" key="5">
    <source>
        <dbReference type="EMBL" id="KIM39742.1"/>
    </source>
</evidence>
<keyword evidence="6" id="KW-1185">Reference proteome</keyword>
<evidence type="ECO:0000256" key="2">
    <source>
        <dbReference type="ARBA" id="ARBA00023002"/>
    </source>
</evidence>
<evidence type="ECO:0000256" key="1">
    <source>
        <dbReference type="ARBA" id="ARBA00007637"/>
    </source>
</evidence>
<feature type="domain" description="NAD-dependent epimerase/dehydratase" evidence="4">
    <location>
        <begin position="4"/>
        <end position="173"/>
    </location>
</feature>
<dbReference type="PANTHER" id="PTHR43103">
    <property type="entry name" value="NUCLEOSIDE-DIPHOSPHATE-SUGAR EPIMERASE"/>
    <property type="match status" value="1"/>
</dbReference>
<reference evidence="5 6" key="1">
    <citation type="submission" date="2014-04" db="EMBL/GenBank/DDBJ databases">
        <authorList>
            <consortium name="DOE Joint Genome Institute"/>
            <person name="Kuo A."/>
            <person name="Gay G."/>
            <person name="Dore J."/>
            <person name="Kohler A."/>
            <person name="Nagy L.G."/>
            <person name="Floudas D."/>
            <person name="Copeland A."/>
            <person name="Barry K.W."/>
            <person name="Cichocki N."/>
            <person name="Veneault-Fourrey C."/>
            <person name="LaButti K."/>
            <person name="Lindquist E.A."/>
            <person name="Lipzen A."/>
            <person name="Lundell T."/>
            <person name="Morin E."/>
            <person name="Murat C."/>
            <person name="Sun H."/>
            <person name="Tunlid A."/>
            <person name="Henrissat B."/>
            <person name="Grigoriev I.V."/>
            <person name="Hibbett D.S."/>
            <person name="Martin F."/>
            <person name="Nordberg H.P."/>
            <person name="Cantor M.N."/>
            <person name="Hua S.X."/>
        </authorList>
    </citation>
    <scope>NUCLEOTIDE SEQUENCE [LARGE SCALE GENOMIC DNA]</scope>
    <source>
        <strain evidence="6">h7</strain>
    </source>
</reference>
<dbReference type="InterPro" id="IPR036291">
    <property type="entry name" value="NAD(P)-bd_dom_sf"/>
</dbReference>
<dbReference type="SUPFAM" id="SSF51735">
    <property type="entry name" value="NAD(P)-binding Rossmann-fold domains"/>
    <property type="match status" value="1"/>
</dbReference>
<reference evidence="6" key="2">
    <citation type="submission" date="2015-01" db="EMBL/GenBank/DDBJ databases">
        <title>Evolutionary Origins and Diversification of the Mycorrhizal Mutualists.</title>
        <authorList>
            <consortium name="DOE Joint Genome Institute"/>
            <consortium name="Mycorrhizal Genomics Consortium"/>
            <person name="Kohler A."/>
            <person name="Kuo A."/>
            <person name="Nagy L.G."/>
            <person name="Floudas D."/>
            <person name="Copeland A."/>
            <person name="Barry K.W."/>
            <person name="Cichocki N."/>
            <person name="Veneault-Fourrey C."/>
            <person name="LaButti K."/>
            <person name="Lindquist E.A."/>
            <person name="Lipzen A."/>
            <person name="Lundell T."/>
            <person name="Morin E."/>
            <person name="Murat C."/>
            <person name="Riley R."/>
            <person name="Ohm R."/>
            <person name="Sun H."/>
            <person name="Tunlid A."/>
            <person name="Henrissat B."/>
            <person name="Grigoriev I.V."/>
            <person name="Hibbett D.S."/>
            <person name="Martin F."/>
        </authorList>
    </citation>
    <scope>NUCLEOTIDE SEQUENCE [LARGE SCALE GENOMIC DNA]</scope>
    <source>
        <strain evidence="6">h7</strain>
    </source>
</reference>
<dbReference type="GO" id="GO:0016491">
    <property type="term" value="F:oxidoreductase activity"/>
    <property type="evidence" value="ECO:0007669"/>
    <property type="project" value="UniProtKB-KW"/>
</dbReference>
<dbReference type="EMBL" id="KN831784">
    <property type="protein sequence ID" value="KIM39742.1"/>
    <property type="molecule type" value="Genomic_DNA"/>
</dbReference>
<comment type="similarity">
    <text evidence="1">Belongs to the NAD(P)-dependent epimerase/dehydratase family.</text>
</comment>
<proteinExistence type="inferred from homology"/>
<dbReference type="Proteomes" id="UP000053424">
    <property type="component" value="Unassembled WGS sequence"/>
</dbReference>
<dbReference type="PANTHER" id="PTHR43103:SF5">
    <property type="entry name" value="4-EPIMERASE, PUTATIVE (AFU_ORTHOLOGUE AFUA_7G00360)-RELATED"/>
    <property type="match status" value="1"/>
</dbReference>